<evidence type="ECO:0000313" key="4">
    <source>
        <dbReference type="Proteomes" id="UP000547976"/>
    </source>
</evidence>
<dbReference type="RefSeq" id="XP_036532789.1">
    <property type="nucleotide sequence ID" value="XM_036676425.1"/>
</dbReference>
<accession>A0A8H5LBN5</accession>
<dbReference type="GeneID" id="59311143"/>
<feature type="region of interest" description="Disordered" evidence="2">
    <location>
        <begin position="123"/>
        <end position="183"/>
    </location>
</feature>
<sequence length="464" mass="52576">MNVNHEEAPASYDDIGVGDANPEVQKCVNRIYNASGKYPWDWLPRDYVPKVAAWGTNAARNLAVAVEAVHAPGSTVSMEELREFLVQKAKERQEVSKNGKPVKPTMNSDCAKARKWIEDNMVNSQSTSEQNKHKRSAHDGAFSKARPSTWRGLTIAQKKQPQDKLDDDDDHEDDNDPFPGIDFSREMSVLSDISNVSSAIGPSDRRQHSPPPPPDRTWTQKRDMPPPPSPVPSKRSRQVEQFLSSNINDTNGASSLVDADAEEEACLRQGETMMFYAINRSLRTACERIDAAEFWSNVYNLEIHSTRMNLTAIDMEVRHVLQKATRDRDEKQEKVRQLGEEKNTLSTVIENQGGKCSDTLQAMYDGFILEYENAQKELENAQNTLKAIEEESQKNKQHQDGQDKIASLEKDIAKQEEIIKRAMRRKLALETVRCNVDLDKFLSAPYEVLCQDHEAAMKRQEYLS</sequence>
<name>A0A8H5LBN5_GIBSU</name>
<feature type="region of interest" description="Disordered" evidence="2">
    <location>
        <begin position="196"/>
        <end position="237"/>
    </location>
</feature>
<reference evidence="3 4" key="1">
    <citation type="submission" date="2020-05" db="EMBL/GenBank/DDBJ databases">
        <title>Identification and distribution of gene clusters putatively required for synthesis of sphingolipid metabolism inhibitors in phylogenetically diverse species of the filamentous fungus Fusarium.</title>
        <authorList>
            <person name="Kim H.-S."/>
            <person name="Busman M."/>
            <person name="Brown D.W."/>
            <person name="Divon H."/>
            <person name="Uhlig S."/>
            <person name="Proctor R.H."/>
        </authorList>
    </citation>
    <scope>NUCLEOTIDE SEQUENCE [LARGE SCALE GENOMIC DNA]</scope>
    <source>
        <strain evidence="3 4">NRRL 66333</strain>
    </source>
</reference>
<protein>
    <submittedName>
        <fullName evidence="3">Uncharacterized protein</fullName>
    </submittedName>
</protein>
<evidence type="ECO:0000313" key="3">
    <source>
        <dbReference type="EMBL" id="KAF5587686.1"/>
    </source>
</evidence>
<keyword evidence="1" id="KW-0175">Coiled coil</keyword>
<feature type="coiled-coil region" evidence="1">
    <location>
        <begin position="321"/>
        <end position="425"/>
    </location>
</feature>
<dbReference type="Proteomes" id="UP000547976">
    <property type="component" value="Unassembled WGS sequence"/>
</dbReference>
<organism evidence="3 4">
    <name type="scientific">Gibberella subglutinans</name>
    <name type="common">Fusarium subglutinans</name>
    <dbReference type="NCBI Taxonomy" id="42677"/>
    <lineage>
        <taxon>Eukaryota</taxon>
        <taxon>Fungi</taxon>
        <taxon>Dikarya</taxon>
        <taxon>Ascomycota</taxon>
        <taxon>Pezizomycotina</taxon>
        <taxon>Sordariomycetes</taxon>
        <taxon>Hypocreomycetidae</taxon>
        <taxon>Hypocreales</taxon>
        <taxon>Nectriaceae</taxon>
        <taxon>Fusarium</taxon>
        <taxon>Fusarium fujikuroi species complex</taxon>
    </lineage>
</organism>
<dbReference type="AlphaFoldDB" id="A0A8H5LBN5"/>
<keyword evidence="4" id="KW-1185">Reference proteome</keyword>
<dbReference type="EMBL" id="JAAOAV010000230">
    <property type="protein sequence ID" value="KAF5587686.1"/>
    <property type="molecule type" value="Genomic_DNA"/>
</dbReference>
<evidence type="ECO:0000256" key="2">
    <source>
        <dbReference type="SAM" id="MobiDB-lite"/>
    </source>
</evidence>
<evidence type="ECO:0000256" key="1">
    <source>
        <dbReference type="SAM" id="Coils"/>
    </source>
</evidence>
<proteinExistence type="predicted"/>
<comment type="caution">
    <text evidence="3">The sequence shown here is derived from an EMBL/GenBank/DDBJ whole genome shotgun (WGS) entry which is preliminary data.</text>
</comment>
<dbReference type="OrthoDB" id="5099597at2759"/>
<gene>
    <name evidence="3" type="ORF">FSUBG_11713</name>
</gene>
<feature type="compositionally biased region" description="Acidic residues" evidence="2">
    <location>
        <begin position="165"/>
        <end position="176"/>
    </location>
</feature>